<dbReference type="InterPro" id="IPR002347">
    <property type="entry name" value="SDR_fam"/>
</dbReference>
<reference evidence="3 4" key="1">
    <citation type="submission" date="2023-04" db="EMBL/GenBank/DDBJ databases">
        <title>Forest soil microbial communities from Buena Vista Peninsula, Colon Province, Panama.</title>
        <authorList>
            <person name="Bouskill N."/>
        </authorList>
    </citation>
    <scope>NUCLEOTIDE SEQUENCE [LARGE SCALE GENOMIC DNA]</scope>
    <source>
        <strain evidence="3 4">AC80</strain>
    </source>
</reference>
<comment type="similarity">
    <text evidence="1">Belongs to the short-chain dehydrogenases/reductases (SDR) family.</text>
</comment>
<dbReference type="CDD" id="cd05233">
    <property type="entry name" value="SDR_c"/>
    <property type="match status" value="1"/>
</dbReference>
<keyword evidence="4" id="KW-1185">Reference proteome</keyword>
<dbReference type="InterPro" id="IPR036291">
    <property type="entry name" value="NAD(P)-bd_dom_sf"/>
</dbReference>
<sequence length="247" mass="25872">MSDTNPITFAGKRAVVTGGAHGIGAAIVDRLRTSGARVVVLDLEAGPDDVKVDLADRTAVDSAADEALRRLGGLDILVNCAGMSRPSPARGLDLATYDLTLAVNLTAPVQLMSRLSEPMAQQRYGRIVNVTSIHARLSEALSLSYDVSKGGLESATRTAALELADDGILVNAVAPGFVATRMSVVDGEDELQSEPFTSVYVNQGRLPLRRAAQPSEVAETVAFLASESNSYITGQTVTVDGGLSARF</sequence>
<dbReference type="PANTHER" id="PTHR24321">
    <property type="entry name" value="DEHYDROGENASES, SHORT CHAIN"/>
    <property type="match status" value="1"/>
</dbReference>
<evidence type="ECO:0000313" key="4">
    <source>
        <dbReference type="Proteomes" id="UP001160130"/>
    </source>
</evidence>
<dbReference type="PRINTS" id="PR00081">
    <property type="entry name" value="GDHRDH"/>
</dbReference>
<dbReference type="Gene3D" id="3.40.50.720">
    <property type="entry name" value="NAD(P)-binding Rossmann-like Domain"/>
    <property type="match status" value="1"/>
</dbReference>
<dbReference type="Proteomes" id="UP001160130">
    <property type="component" value="Unassembled WGS sequence"/>
</dbReference>
<name>A0ABT6KXL5_9MYCO</name>
<organism evidence="3 4">
    <name type="scientific">Mycolicibacterium frederiksbergense</name>
    <dbReference type="NCBI Taxonomy" id="117567"/>
    <lineage>
        <taxon>Bacteria</taxon>
        <taxon>Bacillati</taxon>
        <taxon>Actinomycetota</taxon>
        <taxon>Actinomycetes</taxon>
        <taxon>Mycobacteriales</taxon>
        <taxon>Mycobacteriaceae</taxon>
        <taxon>Mycolicibacterium</taxon>
    </lineage>
</organism>
<dbReference type="RefSeq" id="WP_280831380.1">
    <property type="nucleotide sequence ID" value="NZ_JARXVE010000002.1"/>
</dbReference>
<dbReference type="PRINTS" id="PR00080">
    <property type="entry name" value="SDRFAMILY"/>
</dbReference>
<dbReference type="SUPFAM" id="SSF51735">
    <property type="entry name" value="NAD(P)-binding Rossmann-fold domains"/>
    <property type="match status" value="1"/>
</dbReference>
<protein>
    <submittedName>
        <fullName evidence="3">NAD(P)-dependent dehydrogenase (Short-subunit alcohol dehydrogenase family)</fullName>
    </submittedName>
</protein>
<proteinExistence type="inferred from homology"/>
<accession>A0ABT6KXL5</accession>
<dbReference type="PANTHER" id="PTHR24321:SF8">
    <property type="entry name" value="ESTRADIOL 17-BETA-DEHYDROGENASE 8-RELATED"/>
    <property type="match status" value="1"/>
</dbReference>
<comment type="caution">
    <text evidence="3">The sequence shown here is derived from an EMBL/GenBank/DDBJ whole genome shotgun (WGS) entry which is preliminary data.</text>
</comment>
<keyword evidence="2" id="KW-0560">Oxidoreductase</keyword>
<evidence type="ECO:0000256" key="1">
    <source>
        <dbReference type="ARBA" id="ARBA00006484"/>
    </source>
</evidence>
<dbReference type="EMBL" id="JARXVE010000002">
    <property type="protein sequence ID" value="MDH6194717.1"/>
    <property type="molecule type" value="Genomic_DNA"/>
</dbReference>
<gene>
    <name evidence="3" type="ORF">M2272_001346</name>
</gene>
<evidence type="ECO:0000256" key="2">
    <source>
        <dbReference type="ARBA" id="ARBA00023002"/>
    </source>
</evidence>
<dbReference type="Pfam" id="PF13561">
    <property type="entry name" value="adh_short_C2"/>
    <property type="match status" value="1"/>
</dbReference>
<evidence type="ECO:0000313" key="3">
    <source>
        <dbReference type="EMBL" id="MDH6194717.1"/>
    </source>
</evidence>